<dbReference type="EMBL" id="UINC01219838">
    <property type="protein sequence ID" value="SVE47495.1"/>
    <property type="molecule type" value="Genomic_DNA"/>
</dbReference>
<proteinExistence type="predicted"/>
<accession>A0A383DTE3</accession>
<protein>
    <submittedName>
        <fullName evidence="2">Uncharacterized protein</fullName>
    </submittedName>
</protein>
<reference evidence="2" key="1">
    <citation type="submission" date="2018-05" db="EMBL/GenBank/DDBJ databases">
        <authorList>
            <person name="Lanie J.A."/>
            <person name="Ng W.-L."/>
            <person name="Kazmierczak K.M."/>
            <person name="Andrzejewski T.M."/>
            <person name="Davidsen T.M."/>
            <person name="Wayne K.J."/>
            <person name="Tettelin H."/>
            <person name="Glass J.I."/>
            <person name="Rusch D."/>
            <person name="Podicherti R."/>
            <person name="Tsui H.-C.T."/>
            <person name="Winkler M.E."/>
        </authorList>
    </citation>
    <scope>NUCLEOTIDE SEQUENCE</scope>
</reference>
<name>A0A383DTE3_9ZZZZ</name>
<keyword evidence="1" id="KW-1133">Transmembrane helix</keyword>
<evidence type="ECO:0000313" key="2">
    <source>
        <dbReference type="EMBL" id="SVE47495.1"/>
    </source>
</evidence>
<keyword evidence="1" id="KW-0812">Transmembrane</keyword>
<gene>
    <name evidence="2" type="ORF">METZ01_LOCUS500349</name>
</gene>
<evidence type="ECO:0000256" key="1">
    <source>
        <dbReference type="SAM" id="Phobius"/>
    </source>
</evidence>
<keyword evidence="1" id="KW-0472">Membrane</keyword>
<feature type="transmembrane region" description="Helical" evidence="1">
    <location>
        <begin position="6"/>
        <end position="26"/>
    </location>
</feature>
<organism evidence="2">
    <name type="scientific">marine metagenome</name>
    <dbReference type="NCBI Taxonomy" id="408172"/>
    <lineage>
        <taxon>unclassified sequences</taxon>
        <taxon>metagenomes</taxon>
        <taxon>ecological metagenomes</taxon>
    </lineage>
</organism>
<feature type="non-terminal residue" evidence="2">
    <location>
        <position position="173"/>
    </location>
</feature>
<dbReference type="AlphaFoldDB" id="A0A383DTE3"/>
<sequence length="173" mass="20149">MKIRLYHNLVIILLFNHLISQIIISLDSNKREVPLFGIANSSMRYNNYEGSNIEYDFGESDFEKATECINPHIMTFPSANPCYFDWRTGWALTQDSIVKYINKLELPYTDHHNTTTNGDYFFNMANKDYDWWKNADGTWNPVNIDVKDFSNFIKSNNITGTFSLNMLTSSIET</sequence>